<proteinExistence type="predicted"/>
<dbReference type="Proteomes" id="UP000051845">
    <property type="component" value="Unassembled WGS sequence"/>
</dbReference>
<sequence>MLYCWQKDVTIMTVITDYLDQAPAEAQPHLRATYALLKQLLPDAEERISYGMPTFWQQHNLVHFMANKHHMGFYPTAEPLVDLADEIGDFKHSKGAIQFPYDQPLPTALIKKLVASRLAHHEPVTRITRPDEPVPAHIQQLLTAKQLTAVFEARPKYQRNDYLRWIRQAKREETREKRLQQMIAELTVGNLYMKMEWHTKSK</sequence>
<dbReference type="PATRIC" id="fig|1423733.4.peg.544"/>
<dbReference type="Pfam" id="PF13376">
    <property type="entry name" value="OmdA"/>
    <property type="match status" value="1"/>
</dbReference>
<comment type="caution">
    <text evidence="2">The sequence shown here is derived from an EMBL/GenBank/DDBJ whole genome shotgun (WGS) entry which is preliminary data.</text>
</comment>
<dbReference type="InterPro" id="IPR014922">
    <property type="entry name" value="YdhG-like"/>
</dbReference>
<dbReference type="Gene3D" id="3.90.1150.200">
    <property type="match status" value="1"/>
</dbReference>
<evidence type="ECO:0000259" key="1">
    <source>
        <dbReference type="Pfam" id="PF08818"/>
    </source>
</evidence>
<dbReference type="SUPFAM" id="SSF159888">
    <property type="entry name" value="YdhG-like"/>
    <property type="match status" value="1"/>
</dbReference>
<dbReference type="EMBL" id="AYYR01000013">
    <property type="protein sequence ID" value="KRM77277.1"/>
    <property type="molecule type" value="Genomic_DNA"/>
</dbReference>
<accession>A0A0R2BCU7</accession>
<protein>
    <recommendedName>
        <fullName evidence="1">YdhG-like domain-containing protein</fullName>
    </recommendedName>
</protein>
<organism evidence="2 3">
    <name type="scientific">Secundilactobacillus collinoides DSM 20515 = JCM 1123</name>
    <dbReference type="NCBI Taxonomy" id="1423733"/>
    <lineage>
        <taxon>Bacteria</taxon>
        <taxon>Bacillati</taxon>
        <taxon>Bacillota</taxon>
        <taxon>Bacilli</taxon>
        <taxon>Lactobacillales</taxon>
        <taxon>Lactobacillaceae</taxon>
        <taxon>Secundilactobacillus</taxon>
    </lineage>
</organism>
<dbReference type="Pfam" id="PF08818">
    <property type="entry name" value="DUF1801"/>
    <property type="match status" value="1"/>
</dbReference>
<gene>
    <name evidence="2" type="ORF">FC82_GL000522</name>
</gene>
<reference evidence="2 3" key="1">
    <citation type="journal article" date="2015" name="Genome Announc.">
        <title>Expanding the biotechnology potential of lactobacilli through comparative genomics of 213 strains and associated genera.</title>
        <authorList>
            <person name="Sun Z."/>
            <person name="Harris H.M."/>
            <person name="McCann A."/>
            <person name="Guo C."/>
            <person name="Argimon S."/>
            <person name="Zhang W."/>
            <person name="Yang X."/>
            <person name="Jeffery I.B."/>
            <person name="Cooney J.C."/>
            <person name="Kagawa T.F."/>
            <person name="Liu W."/>
            <person name="Song Y."/>
            <person name="Salvetti E."/>
            <person name="Wrobel A."/>
            <person name="Rasinkangas P."/>
            <person name="Parkhill J."/>
            <person name="Rea M.C."/>
            <person name="O'Sullivan O."/>
            <person name="Ritari J."/>
            <person name="Douillard F.P."/>
            <person name="Paul Ross R."/>
            <person name="Yang R."/>
            <person name="Briner A.E."/>
            <person name="Felis G.E."/>
            <person name="de Vos W.M."/>
            <person name="Barrangou R."/>
            <person name="Klaenhammer T.R."/>
            <person name="Caufield P.W."/>
            <person name="Cui Y."/>
            <person name="Zhang H."/>
            <person name="O'Toole P.W."/>
        </authorList>
    </citation>
    <scope>NUCLEOTIDE SEQUENCE [LARGE SCALE GENOMIC DNA]</scope>
    <source>
        <strain evidence="2 3">DSM 20515</strain>
    </source>
</reference>
<feature type="domain" description="YdhG-like" evidence="1">
    <location>
        <begin position="28"/>
        <end position="117"/>
    </location>
</feature>
<name>A0A0R2BCU7_SECCO</name>
<evidence type="ECO:0000313" key="3">
    <source>
        <dbReference type="Proteomes" id="UP000051845"/>
    </source>
</evidence>
<dbReference type="AlphaFoldDB" id="A0A0R2BCU7"/>
<evidence type="ECO:0000313" key="2">
    <source>
        <dbReference type="EMBL" id="KRM77277.1"/>
    </source>
</evidence>